<evidence type="ECO:0000259" key="5">
    <source>
        <dbReference type="PROSITE" id="PS50067"/>
    </source>
</evidence>
<feature type="region of interest" description="Disordered" evidence="4">
    <location>
        <begin position="110"/>
        <end position="162"/>
    </location>
</feature>
<dbReference type="PROSITE" id="PS50067">
    <property type="entry name" value="KINESIN_MOTOR_2"/>
    <property type="match status" value="1"/>
</dbReference>
<name>A0AAX4PDB4_9CHLO</name>
<protein>
    <submittedName>
        <fullName evidence="6">Kinesin-like protein</fullName>
    </submittedName>
</protein>
<feature type="compositionally biased region" description="Polar residues" evidence="4">
    <location>
        <begin position="116"/>
        <end position="128"/>
    </location>
</feature>
<reference evidence="6 7" key="1">
    <citation type="submission" date="2024-03" db="EMBL/GenBank/DDBJ databases">
        <title>Complete genome sequence of the green alga Chloropicon roscoffensis RCC1871.</title>
        <authorList>
            <person name="Lemieux C."/>
            <person name="Pombert J.-F."/>
            <person name="Otis C."/>
            <person name="Turmel M."/>
        </authorList>
    </citation>
    <scope>NUCLEOTIDE SEQUENCE [LARGE SCALE GENOMIC DNA]</scope>
    <source>
        <strain evidence="6 7">RCC1871</strain>
    </source>
</reference>
<sequence>MSTLKFATRAGNVKNVATTNIVEDPRRQIEAKDKEIERLRALLSKFVSEDGSTDISVLTSLQEKLNDATVELDSLRVEAKQLREDLKVERLQKKQLLGILKQRQDERYEYRADGSLSRQGSSGRASRTPQEDRTMAHDATPSGMPGSERRGYASSDSGVPSTNLLKFQDRMRNEIDLQNGIDRGKLKPKAKKTGRSTLGQSGTAGGGAKAATSSSQDDWGKMQEEIDSLRSNLGVGVSVGGASTSADFEQTSLASPKKAWGRSSLFRASSDPPPLMPATNQMAWAGSPVTAGGGSSDFLKPAKGGPGASGRAVLEPRTNFGRSTLGMGQAQTKTKPPIMSRAIDESQFDRGSLIYILGNSSSSVWAKKIMSDIDKGNRRLRNIQGNRNRSGLAM</sequence>
<keyword evidence="1" id="KW-0505">Motor protein</keyword>
<keyword evidence="7" id="KW-1185">Reference proteome</keyword>
<keyword evidence="3" id="KW-0175">Coiled coil</keyword>
<gene>
    <name evidence="6" type="ORF">HKI87_08g51540</name>
</gene>
<dbReference type="GO" id="GO:0003777">
    <property type="term" value="F:microtubule motor activity"/>
    <property type="evidence" value="ECO:0007669"/>
    <property type="project" value="InterPro"/>
</dbReference>
<dbReference type="GO" id="GO:0007018">
    <property type="term" value="P:microtubule-based movement"/>
    <property type="evidence" value="ECO:0007669"/>
    <property type="project" value="InterPro"/>
</dbReference>
<evidence type="ECO:0000313" key="7">
    <source>
        <dbReference type="Proteomes" id="UP001472866"/>
    </source>
</evidence>
<evidence type="ECO:0000256" key="4">
    <source>
        <dbReference type="SAM" id="MobiDB-lite"/>
    </source>
</evidence>
<comment type="similarity">
    <text evidence="2">Belongs to the TRAFAC class myosin-kinesin ATPase superfamily. Kinesin family.</text>
</comment>
<dbReference type="EMBL" id="CP151508">
    <property type="protein sequence ID" value="WZN63605.1"/>
    <property type="molecule type" value="Genomic_DNA"/>
</dbReference>
<evidence type="ECO:0000256" key="2">
    <source>
        <dbReference type="PROSITE-ProRule" id="PRU00283"/>
    </source>
</evidence>
<comment type="caution">
    <text evidence="2">Lacks conserved residue(s) required for the propagation of feature annotation.</text>
</comment>
<proteinExistence type="inferred from homology"/>
<feature type="region of interest" description="Disordered" evidence="4">
    <location>
        <begin position="176"/>
        <end position="221"/>
    </location>
</feature>
<dbReference type="Proteomes" id="UP001472866">
    <property type="component" value="Chromosome 08"/>
</dbReference>
<evidence type="ECO:0000256" key="1">
    <source>
        <dbReference type="ARBA" id="ARBA00023175"/>
    </source>
</evidence>
<evidence type="ECO:0000256" key="3">
    <source>
        <dbReference type="SAM" id="Coils"/>
    </source>
</evidence>
<accession>A0AAX4PDB4</accession>
<dbReference type="GO" id="GO:0008017">
    <property type="term" value="F:microtubule binding"/>
    <property type="evidence" value="ECO:0007669"/>
    <property type="project" value="InterPro"/>
</dbReference>
<feature type="domain" description="Kinesin motor" evidence="5">
    <location>
        <begin position="1"/>
        <end position="13"/>
    </location>
</feature>
<dbReference type="GO" id="GO:0005524">
    <property type="term" value="F:ATP binding"/>
    <property type="evidence" value="ECO:0007669"/>
    <property type="project" value="InterPro"/>
</dbReference>
<dbReference type="AlphaFoldDB" id="A0AAX4PDB4"/>
<organism evidence="6 7">
    <name type="scientific">Chloropicon roscoffensis</name>
    <dbReference type="NCBI Taxonomy" id="1461544"/>
    <lineage>
        <taxon>Eukaryota</taxon>
        <taxon>Viridiplantae</taxon>
        <taxon>Chlorophyta</taxon>
        <taxon>Chloropicophyceae</taxon>
        <taxon>Chloropicales</taxon>
        <taxon>Chloropicaceae</taxon>
        <taxon>Chloropicon</taxon>
    </lineage>
</organism>
<evidence type="ECO:0000313" key="6">
    <source>
        <dbReference type="EMBL" id="WZN63605.1"/>
    </source>
</evidence>
<dbReference type="InterPro" id="IPR001752">
    <property type="entry name" value="Kinesin_motor_dom"/>
</dbReference>
<feature type="coiled-coil region" evidence="3">
    <location>
        <begin position="29"/>
        <end position="92"/>
    </location>
</feature>